<gene>
    <name evidence="1" type="ORF">CCMP2556_LOCUS531</name>
</gene>
<accession>A0ABP0HA03</accession>
<reference evidence="1 2" key="1">
    <citation type="submission" date="2024-02" db="EMBL/GenBank/DDBJ databases">
        <authorList>
            <person name="Chen Y."/>
            <person name="Shah S."/>
            <person name="Dougan E. K."/>
            <person name="Thang M."/>
            <person name="Chan C."/>
        </authorList>
    </citation>
    <scope>NUCLEOTIDE SEQUENCE [LARGE SCALE GENOMIC DNA]</scope>
</reference>
<organism evidence="1 2">
    <name type="scientific">Durusdinium trenchii</name>
    <dbReference type="NCBI Taxonomy" id="1381693"/>
    <lineage>
        <taxon>Eukaryota</taxon>
        <taxon>Sar</taxon>
        <taxon>Alveolata</taxon>
        <taxon>Dinophyceae</taxon>
        <taxon>Suessiales</taxon>
        <taxon>Symbiodiniaceae</taxon>
        <taxon>Durusdinium</taxon>
    </lineage>
</organism>
<comment type="caution">
    <text evidence="1">The sequence shown here is derived from an EMBL/GenBank/DDBJ whole genome shotgun (WGS) entry which is preliminary data.</text>
</comment>
<protein>
    <recommendedName>
        <fullName evidence="3">PS II complex 12 kDa extrinsic protein</fullName>
    </recommendedName>
</protein>
<feature type="non-terminal residue" evidence="1">
    <location>
        <position position="67"/>
    </location>
</feature>
<sequence>KANVPSTLAYASESEPALRNRIANLHPKAFVSDDAANRIAKIQPDAFLLEQVPDIVKHKKFFGNVLA</sequence>
<name>A0ABP0HA03_9DINO</name>
<dbReference type="Proteomes" id="UP001642484">
    <property type="component" value="Unassembled WGS sequence"/>
</dbReference>
<proteinExistence type="predicted"/>
<evidence type="ECO:0000313" key="2">
    <source>
        <dbReference type="Proteomes" id="UP001642484"/>
    </source>
</evidence>
<evidence type="ECO:0000313" key="1">
    <source>
        <dbReference type="EMBL" id="CAK8986513.1"/>
    </source>
</evidence>
<evidence type="ECO:0008006" key="3">
    <source>
        <dbReference type="Google" id="ProtNLM"/>
    </source>
</evidence>
<feature type="non-terminal residue" evidence="1">
    <location>
        <position position="1"/>
    </location>
</feature>
<dbReference type="EMBL" id="CAXAMN010000114">
    <property type="protein sequence ID" value="CAK8986513.1"/>
    <property type="molecule type" value="Genomic_DNA"/>
</dbReference>
<keyword evidence="2" id="KW-1185">Reference proteome</keyword>